<accession>A0A0U0RHS8</accession>
<reference evidence="3" key="1">
    <citation type="submission" date="2015-03" db="EMBL/GenBank/DDBJ databases">
        <authorList>
            <consortium name="Pathogen Informatics"/>
        </authorList>
    </citation>
    <scope>NUCLEOTIDE SEQUENCE [LARGE SCALE GENOMIC DNA]</scope>
    <source>
        <strain evidence="3">K00500041</strain>
    </source>
</reference>
<feature type="region of interest" description="Disordered" evidence="1">
    <location>
        <begin position="1"/>
        <end position="35"/>
    </location>
</feature>
<sequence>MLIRRARAASGLSNPSDFSERTTEFSDRPRSFTTADTVCGDRVDCS</sequence>
<protein>
    <submittedName>
        <fullName evidence="2">Uncharacterized protein</fullName>
    </submittedName>
</protein>
<dbReference type="EMBL" id="CSAE01000302">
    <property type="protein sequence ID" value="COW06139.1"/>
    <property type="molecule type" value="Genomic_DNA"/>
</dbReference>
<proteinExistence type="predicted"/>
<evidence type="ECO:0000313" key="3">
    <source>
        <dbReference type="Proteomes" id="UP000038802"/>
    </source>
</evidence>
<feature type="compositionally biased region" description="Basic and acidic residues" evidence="1">
    <location>
        <begin position="18"/>
        <end position="30"/>
    </location>
</feature>
<name>A0A0U0RHS8_MYCTX</name>
<dbReference type="AlphaFoldDB" id="A0A0U0RHS8"/>
<evidence type="ECO:0000313" key="2">
    <source>
        <dbReference type="EMBL" id="COW06139.1"/>
    </source>
</evidence>
<organism evidence="2 3">
    <name type="scientific">Mycobacterium tuberculosis</name>
    <dbReference type="NCBI Taxonomy" id="1773"/>
    <lineage>
        <taxon>Bacteria</taxon>
        <taxon>Bacillati</taxon>
        <taxon>Actinomycetota</taxon>
        <taxon>Actinomycetes</taxon>
        <taxon>Mycobacteriales</taxon>
        <taxon>Mycobacteriaceae</taxon>
        <taxon>Mycobacterium</taxon>
        <taxon>Mycobacterium tuberculosis complex</taxon>
    </lineage>
</organism>
<dbReference type="Proteomes" id="UP000038802">
    <property type="component" value="Unassembled WGS sequence"/>
</dbReference>
<gene>
    <name evidence="2" type="ORF">ERS007703_02653</name>
</gene>
<evidence type="ECO:0000256" key="1">
    <source>
        <dbReference type="SAM" id="MobiDB-lite"/>
    </source>
</evidence>